<keyword evidence="2" id="KW-1185">Reference proteome</keyword>
<dbReference type="EMBL" id="CAOQHR010000005">
    <property type="protein sequence ID" value="CAI6334909.1"/>
    <property type="molecule type" value="Genomic_DNA"/>
</dbReference>
<dbReference type="Proteomes" id="UP001152607">
    <property type="component" value="Unassembled WGS sequence"/>
</dbReference>
<gene>
    <name evidence="1" type="ORF">PDIGIT_LOCUS7982</name>
</gene>
<evidence type="ECO:0000313" key="2">
    <source>
        <dbReference type="Proteomes" id="UP001152607"/>
    </source>
</evidence>
<organism evidence="1 2">
    <name type="scientific">Periconia digitata</name>
    <dbReference type="NCBI Taxonomy" id="1303443"/>
    <lineage>
        <taxon>Eukaryota</taxon>
        <taxon>Fungi</taxon>
        <taxon>Dikarya</taxon>
        <taxon>Ascomycota</taxon>
        <taxon>Pezizomycotina</taxon>
        <taxon>Dothideomycetes</taxon>
        <taxon>Pleosporomycetidae</taxon>
        <taxon>Pleosporales</taxon>
        <taxon>Massarineae</taxon>
        <taxon>Periconiaceae</taxon>
        <taxon>Periconia</taxon>
    </lineage>
</organism>
<protein>
    <submittedName>
        <fullName evidence="1">Uncharacterized protein</fullName>
    </submittedName>
</protein>
<accession>A0A9W4XK52</accession>
<reference evidence="1" key="1">
    <citation type="submission" date="2023-01" db="EMBL/GenBank/DDBJ databases">
        <authorList>
            <person name="Van Ghelder C."/>
            <person name="Rancurel C."/>
        </authorList>
    </citation>
    <scope>NUCLEOTIDE SEQUENCE</scope>
    <source>
        <strain evidence="1">CNCM I-4278</strain>
    </source>
</reference>
<evidence type="ECO:0000313" key="1">
    <source>
        <dbReference type="EMBL" id="CAI6334909.1"/>
    </source>
</evidence>
<comment type="caution">
    <text evidence="1">The sequence shown here is derived from an EMBL/GenBank/DDBJ whole genome shotgun (WGS) entry which is preliminary data.</text>
</comment>
<proteinExistence type="predicted"/>
<dbReference type="AlphaFoldDB" id="A0A9W4XK52"/>
<sequence length="55" mass="6213">MNRMGSARGPDVEKLLRIGFRDCIRHRLCCGWSCLEGRVASFSSLDFHGFPLSVQ</sequence>
<name>A0A9W4XK52_9PLEO</name>